<dbReference type="GO" id="GO:0030313">
    <property type="term" value="C:cell envelope"/>
    <property type="evidence" value="ECO:0007669"/>
    <property type="project" value="UniProtKB-SubCell"/>
</dbReference>
<dbReference type="SUPFAM" id="SSF53850">
    <property type="entry name" value="Periplasmic binding protein-like II"/>
    <property type="match status" value="1"/>
</dbReference>
<evidence type="ECO:0000256" key="5">
    <source>
        <dbReference type="SAM" id="SignalP"/>
    </source>
</evidence>
<dbReference type="InterPro" id="IPR018313">
    <property type="entry name" value="SBP_3_CS"/>
</dbReference>
<organism evidence="7 8">
    <name type="scientific">Microvirga aerophila</name>
    <dbReference type="NCBI Taxonomy" id="670291"/>
    <lineage>
        <taxon>Bacteria</taxon>
        <taxon>Pseudomonadati</taxon>
        <taxon>Pseudomonadota</taxon>
        <taxon>Alphaproteobacteria</taxon>
        <taxon>Hyphomicrobiales</taxon>
        <taxon>Methylobacteriaceae</taxon>
        <taxon>Microvirga</taxon>
    </lineage>
</organism>
<dbReference type="EMBL" id="BJYU01000011">
    <property type="protein sequence ID" value="GEO13483.1"/>
    <property type="molecule type" value="Genomic_DNA"/>
</dbReference>
<dbReference type="PANTHER" id="PTHR35936">
    <property type="entry name" value="MEMBRANE-BOUND LYTIC MUREIN TRANSGLYCOSYLASE F"/>
    <property type="match status" value="1"/>
</dbReference>
<evidence type="ECO:0000313" key="7">
    <source>
        <dbReference type="EMBL" id="GEO13483.1"/>
    </source>
</evidence>
<keyword evidence="8" id="KW-1185">Reference proteome</keyword>
<protein>
    <submittedName>
        <fullName evidence="7">Amino acid ABC transporter</fullName>
    </submittedName>
</protein>
<evidence type="ECO:0000259" key="6">
    <source>
        <dbReference type="SMART" id="SM00062"/>
    </source>
</evidence>
<feature type="chain" id="PRO_5021825329" evidence="5">
    <location>
        <begin position="29"/>
        <end position="267"/>
    </location>
</feature>
<dbReference type="AlphaFoldDB" id="A0A512BNF5"/>
<comment type="similarity">
    <text evidence="2 4">Belongs to the bacterial solute-binding protein 3 family.</text>
</comment>
<name>A0A512BNF5_9HYPH</name>
<keyword evidence="3 5" id="KW-0732">Signal</keyword>
<comment type="subcellular location">
    <subcellularLocation>
        <location evidence="1">Cell envelope</location>
    </subcellularLocation>
</comment>
<dbReference type="SMART" id="SM00062">
    <property type="entry name" value="PBPb"/>
    <property type="match status" value="1"/>
</dbReference>
<proteinExistence type="inferred from homology"/>
<evidence type="ECO:0000256" key="2">
    <source>
        <dbReference type="ARBA" id="ARBA00010333"/>
    </source>
</evidence>
<evidence type="ECO:0000313" key="8">
    <source>
        <dbReference type="Proteomes" id="UP000321085"/>
    </source>
</evidence>
<evidence type="ECO:0000256" key="4">
    <source>
        <dbReference type="RuleBase" id="RU003744"/>
    </source>
</evidence>
<evidence type="ECO:0000256" key="1">
    <source>
        <dbReference type="ARBA" id="ARBA00004196"/>
    </source>
</evidence>
<dbReference type="OrthoDB" id="9807134at2"/>
<dbReference type="Proteomes" id="UP000321085">
    <property type="component" value="Unassembled WGS sequence"/>
</dbReference>
<reference evidence="7 8" key="1">
    <citation type="submission" date="2019-07" db="EMBL/GenBank/DDBJ databases">
        <title>Whole genome shotgun sequence of Microvirga aerophila NBRC 106136.</title>
        <authorList>
            <person name="Hosoyama A."/>
            <person name="Uohara A."/>
            <person name="Ohji S."/>
            <person name="Ichikawa N."/>
        </authorList>
    </citation>
    <scope>NUCLEOTIDE SEQUENCE [LARGE SCALE GENOMIC DNA]</scope>
    <source>
        <strain evidence="7 8">NBRC 106136</strain>
    </source>
</reference>
<dbReference type="Gene3D" id="3.40.190.10">
    <property type="entry name" value="Periplasmic binding protein-like II"/>
    <property type="match status" value="2"/>
</dbReference>
<gene>
    <name evidence="7" type="ORF">MAE02_11790</name>
</gene>
<feature type="domain" description="Solute-binding protein family 3/N-terminal" evidence="6">
    <location>
        <begin position="38"/>
        <end position="265"/>
    </location>
</feature>
<feature type="signal peptide" evidence="5">
    <location>
        <begin position="1"/>
        <end position="28"/>
    </location>
</feature>
<accession>A0A512BNF5</accession>
<dbReference type="RefSeq" id="WP_114185668.1">
    <property type="nucleotide sequence ID" value="NZ_BJYU01000011.1"/>
</dbReference>
<sequence>MNALSFGRHLTLLAGFALGLGSSLSAAAQDMAAPAKPVIRVAVEGAYPPFNYMDQSGELQGFEVDLLKALCDAMKAECLLTQHEWDGIIRGLINREYDAIMSSLEINERRRKRIAFSIPYYRIPASFIGQRDTDIDRVTPEGLAEKKIGTTDRSDHAAYLEQFYNSSEIQVYSKIEEANLDLLTGRLDAVFGDKLALSKFLESREGACCRIIADAPADPAFHYQAYGIGLRLNDQDLKARFDGAIAKAMADGTYDRIRAKYFSIDIK</sequence>
<dbReference type="Pfam" id="PF00497">
    <property type="entry name" value="SBP_bac_3"/>
    <property type="match status" value="1"/>
</dbReference>
<dbReference type="InterPro" id="IPR001638">
    <property type="entry name" value="Solute-binding_3/MltF_N"/>
</dbReference>
<dbReference type="PROSITE" id="PS01039">
    <property type="entry name" value="SBP_BACTERIAL_3"/>
    <property type="match status" value="1"/>
</dbReference>
<evidence type="ECO:0000256" key="3">
    <source>
        <dbReference type="ARBA" id="ARBA00022729"/>
    </source>
</evidence>
<dbReference type="PANTHER" id="PTHR35936:SF17">
    <property type="entry name" value="ARGININE-BINDING EXTRACELLULAR PROTEIN ARTP"/>
    <property type="match status" value="1"/>
</dbReference>
<comment type="caution">
    <text evidence="7">The sequence shown here is derived from an EMBL/GenBank/DDBJ whole genome shotgun (WGS) entry which is preliminary data.</text>
</comment>